<protein>
    <submittedName>
        <fullName evidence="1">Uncharacterized protein</fullName>
    </submittedName>
</protein>
<name>A0A7J8SXB2_GOSDV</name>
<accession>A0A7J8SXB2</accession>
<sequence length="230" mass="26777">MACMVYRLFASDVFCEVRRNNKNETLNDSLYDVFCRLLWHELSRMFDSDISRSGIRQSGLYSDLFAQIYVVPNQGTSTYELMYELRQGLLEVVSEGMYYLKIIMGQEIYETFGRIPHGSQQIEKYPSRYCYNELTKYPVWGVTRFLHVALMGRGCKLDPTLVSALVERLHEDGPVVGGSIYVADRRDVCKQLLGRVSKMIYGSQIDMNWLRKNFGRLDEDSTKVQREQHT</sequence>
<dbReference type="EMBL" id="JABFAC010000012">
    <property type="protein sequence ID" value="MBA0630747.1"/>
    <property type="molecule type" value="Genomic_DNA"/>
</dbReference>
<evidence type="ECO:0000313" key="1">
    <source>
        <dbReference type="EMBL" id="MBA0630747.1"/>
    </source>
</evidence>
<keyword evidence="2" id="KW-1185">Reference proteome</keyword>
<organism evidence="1 2">
    <name type="scientific">Gossypium davidsonii</name>
    <name type="common">Davidson's cotton</name>
    <name type="synonym">Gossypium klotzschianum subsp. davidsonii</name>
    <dbReference type="NCBI Taxonomy" id="34287"/>
    <lineage>
        <taxon>Eukaryota</taxon>
        <taxon>Viridiplantae</taxon>
        <taxon>Streptophyta</taxon>
        <taxon>Embryophyta</taxon>
        <taxon>Tracheophyta</taxon>
        <taxon>Spermatophyta</taxon>
        <taxon>Magnoliopsida</taxon>
        <taxon>eudicotyledons</taxon>
        <taxon>Gunneridae</taxon>
        <taxon>Pentapetalae</taxon>
        <taxon>rosids</taxon>
        <taxon>malvids</taxon>
        <taxon>Malvales</taxon>
        <taxon>Malvaceae</taxon>
        <taxon>Malvoideae</taxon>
        <taxon>Gossypium</taxon>
    </lineage>
</organism>
<reference evidence="1 2" key="1">
    <citation type="journal article" date="2019" name="Genome Biol. Evol.">
        <title>Insights into the evolution of the New World diploid cottons (Gossypium, subgenus Houzingenia) based on genome sequencing.</title>
        <authorList>
            <person name="Grover C.E."/>
            <person name="Arick M.A. 2nd"/>
            <person name="Thrash A."/>
            <person name="Conover J.L."/>
            <person name="Sanders W.S."/>
            <person name="Peterson D.G."/>
            <person name="Frelichowski J.E."/>
            <person name="Scheffler J.A."/>
            <person name="Scheffler B.E."/>
            <person name="Wendel J.F."/>
        </authorList>
    </citation>
    <scope>NUCLEOTIDE SEQUENCE [LARGE SCALE GENOMIC DNA]</scope>
    <source>
        <strain evidence="1">27</strain>
        <tissue evidence="1">Leaf</tissue>
    </source>
</reference>
<proteinExistence type="predicted"/>
<comment type="caution">
    <text evidence="1">The sequence shown here is derived from an EMBL/GenBank/DDBJ whole genome shotgun (WGS) entry which is preliminary data.</text>
</comment>
<gene>
    <name evidence="1" type="ORF">Godav_002811</name>
</gene>
<evidence type="ECO:0000313" key="2">
    <source>
        <dbReference type="Proteomes" id="UP000593561"/>
    </source>
</evidence>
<dbReference type="AlphaFoldDB" id="A0A7J8SXB2"/>
<dbReference type="Proteomes" id="UP000593561">
    <property type="component" value="Unassembled WGS sequence"/>
</dbReference>